<dbReference type="STRING" id="1121416.SAMN02745220_00467"/>
<comment type="similarity">
    <text evidence="1">Belongs to the CFA/CMAS family.</text>
</comment>
<dbReference type="EMBL" id="FRFE01000002">
    <property type="protein sequence ID" value="SHO43678.1"/>
    <property type="molecule type" value="Genomic_DNA"/>
</dbReference>
<feature type="active site" evidence="6">
    <location>
        <position position="392"/>
    </location>
</feature>
<dbReference type="Proteomes" id="UP000184603">
    <property type="component" value="Unassembled WGS sequence"/>
</dbReference>
<dbReference type="OrthoDB" id="9782855at2"/>
<keyword evidence="2" id="KW-0489">Methyltransferase</keyword>
<dbReference type="PANTHER" id="PTHR43667">
    <property type="entry name" value="CYCLOPROPANE-FATTY-ACYL-PHOSPHOLIPID SYNTHASE"/>
    <property type="match status" value="1"/>
</dbReference>
<proteinExistence type="inferred from homology"/>
<dbReference type="PANTHER" id="PTHR43667:SF2">
    <property type="entry name" value="FATTY ACID C-METHYL TRANSFERASE"/>
    <property type="match status" value="1"/>
</dbReference>
<dbReference type="AlphaFoldDB" id="A0A1M7XXL6"/>
<dbReference type="InterPro" id="IPR050723">
    <property type="entry name" value="CFA/CMAS"/>
</dbReference>
<dbReference type="CDD" id="cd02440">
    <property type="entry name" value="AdoMet_MTases"/>
    <property type="match status" value="1"/>
</dbReference>
<keyword evidence="4" id="KW-0949">S-adenosyl-L-methionine</keyword>
<keyword evidence="3" id="KW-0808">Transferase</keyword>
<evidence type="ECO:0000256" key="5">
    <source>
        <dbReference type="ARBA" id="ARBA00023098"/>
    </source>
</evidence>
<dbReference type="InterPro" id="IPR003333">
    <property type="entry name" value="CMAS"/>
</dbReference>
<dbReference type="PIRSF" id="PIRSF003085">
    <property type="entry name" value="CMAS"/>
    <property type="match status" value="1"/>
</dbReference>
<accession>A0A1M7XXL6</accession>
<reference evidence="7 8" key="1">
    <citation type="submission" date="2016-12" db="EMBL/GenBank/DDBJ databases">
        <authorList>
            <person name="Song W.-J."/>
            <person name="Kurnit D.M."/>
        </authorList>
    </citation>
    <scope>NUCLEOTIDE SEQUENCE [LARGE SCALE GENOMIC DNA]</scope>
    <source>
        <strain evidence="7 8">DSM 18488</strain>
    </source>
</reference>
<evidence type="ECO:0000313" key="7">
    <source>
        <dbReference type="EMBL" id="SHO43678.1"/>
    </source>
</evidence>
<dbReference type="Pfam" id="PF02353">
    <property type="entry name" value="CMAS"/>
    <property type="match status" value="1"/>
</dbReference>
<name>A0A1M7XXL6_9BACT</name>
<evidence type="ECO:0000256" key="1">
    <source>
        <dbReference type="ARBA" id="ARBA00010815"/>
    </source>
</evidence>
<dbReference type="SUPFAM" id="SSF53335">
    <property type="entry name" value="S-adenosyl-L-methionine-dependent methyltransferases"/>
    <property type="match status" value="1"/>
</dbReference>
<dbReference type="Gene3D" id="3.40.50.150">
    <property type="entry name" value="Vaccinia Virus protein VP39"/>
    <property type="match status" value="1"/>
</dbReference>
<protein>
    <submittedName>
        <fullName evidence="7">Cyclopropane-fatty-acyl-phospholipid synthase</fullName>
    </submittedName>
</protein>
<keyword evidence="5" id="KW-0443">Lipid metabolism</keyword>
<organism evidence="7 8">
    <name type="scientific">Desulfopila aestuarii DSM 18488</name>
    <dbReference type="NCBI Taxonomy" id="1121416"/>
    <lineage>
        <taxon>Bacteria</taxon>
        <taxon>Pseudomonadati</taxon>
        <taxon>Thermodesulfobacteriota</taxon>
        <taxon>Desulfobulbia</taxon>
        <taxon>Desulfobulbales</taxon>
        <taxon>Desulfocapsaceae</taxon>
        <taxon>Desulfopila</taxon>
    </lineage>
</organism>
<gene>
    <name evidence="7" type="ORF">SAMN02745220_00467</name>
</gene>
<evidence type="ECO:0000256" key="4">
    <source>
        <dbReference type="ARBA" id="ARBA00022691"/>
    </source>
</evidence>
<evidence type="ECO:0000256" key="6">
    <source>
        <dbReference type="PIRSR" id="PIRSR003085-1"/>
    </source>
</evidence>
<keyword evidence="8" id="KW-1185">Reference proteome</keyword>
<sequence length="418" mass="48094">MNNTTATGEECTSASSSMNILDRWAKKTLFKMLAGIRFGQLTITDGCSVNSFGPDKGLQARVIIHDPRVYRQVLFGGSIGAADGYIDRFWDCDDLTALTRIMVLNMEMLDDMDRGFSRLFQTFRRIGHLLRANSPKRARRNILAHYDLGNEMYSTFLDSTMMYSSAIYPQPVSSLEEASRYKLEQICQKLALKPGDRIVEIGTGWGAFAIHAAANYGCHVTTTTISDAQYEEAARRIAAAGLTDRITLLKQDYRQLSGRFDKLVSIEMIEAVGHEFLPDFFQKCGELLHENGTMLLQAITIRDQKYEQYIRSVDFIQTHIFPGGHVPSLTRMIDCLTRRTDMVVRHVEDFGHHYARTLGDWRRRFLRAYPELREKGYDERFRRLWEYYLCYCQGGFMERSISVVHLVATRPEHRVRLL</sequence>
<dbReference type="GO" id="GO:0032259">
    <property type="term" value="P:methylation"/>
    <property type="evidence" value="ECO:0007669"/>
    <property type="project" value="UniProtKB-KW"/>
</dbReference>
<dbReference type="GO" id="GO:0008610">
    <property type="term" value="P:lipid biosynthetic process"/>
    <property type="evidence" value="ECO:0007669"/>
    <property type="project" value="InterPro"/>
</dbReference>
<dbReference type="GO" id="GO:0008168">
    <property type="term" value="F:methyltransferase activity"/>
    <property type="evidence" value="ECO:0007669"/>
    <property type="project" value="UniProtKB-KW"/>
</dbReference>
<evidence type="ECO:0000313" key="8">
    <source>
        <dbReference type="Proteomes" id="UP000184603"/>
    </source>
</evidence>
<evidence type="ECO:0000256" key="3">
    <source>
        <dbReference type="ARBA" id="ARBA00022679"/>
    </source>
</evidence>
<dbReference type="InterPro" id="IPR029063">
    <property type="entry name" value="SAM-dependent_MTases_sf"/>
</dbReference>
<dbReference type="RefSeq" id="WP_073611840.1">
    <property type="nucleotide sequence ID" value="NZ_FRFE01000002.1"/>
</dbReference>
<evidence type="ECO:0000256" key="2">
    <source>
        <dbReference type="ARBA" id="ARBA00022603"/>
    </source>
</evidence>